<feature type="coiled-coil region" evidence="2">
    <location>
        <begin position="181"/>
        <end position="208"/>
    </location>
</feature>
<dbReference type="Gene3D" id="3.30.1050.10">
    <property type="entry name" value="SCP2 sterol-binding domain"/>
    <property type="match status" value="1"/>
</dbReference>
<reference evidence="4 5" key="1">
    <citation type="submission" date="2019-01" db="EMBL/GenBank/DDBJ databases">
        <title>Pseudolysobacter antarctica gen. nov., sp. nov., isolated from Fildes Peninsula, Antarctica.</title>
        <authorList>
            <person name="Wei Z."/>
            <person name="Peng F."/>
        </authorList>
    </citation>
    <scope>NUCLEOTIDE SEQUENCE [LARGE SCALE GENOMIC DNA]</scope>
    <source>
        <strain evidence="4 5">AQ6-296</strain>
    </source>
</reference>
<evidence type="ECO:0000313" key="4">
    <source>
        <dbReference type="EMBL" id="QBB68994.1"/>
    </source>
</evidence>
<protein>
    <recommendedName>
        <fullName evidence="1">Ubiquinone biosynthesis accessory factor UbiJ</fullName>
    </recommendedName>
</protein>
<comment type="subcellular location">
    <subcellularLocation>
        <location evidence="1">Cytoplasm</location>
    </subcellularLocation>
</comment>
<name>A0A411HEW6_9GAMM</name>
<dbReference type="PANTHER" id="PTHR38693:SF1">
    <property type="entry name" value="UBIQUINONE BIOSYNTHESIS ACCESSORY FACTOR UBIJ"/>
    <property type="match status" value="1"/>
</dbReference>
<comment type="pathway">
    <text evidence="1">Cofactor biosynthesis; ubiquinone biosynthesis.</text>
</comment>
<dbReference type="GO" id="GO:0006744">
    <property type="term" value="P:ubiquinone biosynthetic process"/>
    <property type="evidence" value="ECO:0007669"/>
    <property type="project" value="UniProtKB-UniRule"/>
</dbReference>
<organism evidence="4 5">
    <name type="scientific">Pseudolysobacter antarcticus</name>
    <dbReference type="NCBI Taxonomy" id="2511995"/>
    <lineage>
        <taxon>Bacteria</taxon>
        <taxon>Pseudomonadati</taxon>
        <taxon>Pseudomonadota</taxon>
        <taxon>Gammaproteobacteria</taxon>
        <taxon>Lysobacterales</taxon>
        <taxon>Rhodanobacteraceae</taxon>
        <taxon>Pseudolysobacter</taxon>
    </lineage>
</organism>
<dbReference type="SUPFAM" id="SSF55718">
    <property type="entry name" value="SCP-like"/>
    <property type="match status" value="1"/>
</dbReference>
<dbReference type="GO" id="GO:0005737">
    <property type="term" value="C:cytoplasm"/>
    <property type="evidence" value="ECO:0007669"/>
    <property type="project" value="UniProtKB-SubCell"/>
</dbReference>
<keyword evidence="1" id="KW-0963">Cytoplasm</keyword>
<sequence>MSSPRPQNPLLSLLGRALESVLNRAVALDDETEQRLKALNGRAIAIDFAGVGVAMRIAVENDLLHVGPAFAAAADLKLRASPASFLAMALRRGESSSLPAGKVEISGDAELARRIEKLVRNFQPDIEEAFTRVFGDVIGYQIAQAFKRAFDWSRESAKNLVQDSADFLRDESRDLVAPAEMEQFLDEVDTLRDDTDRLEARIARLSQNLQGRRA</sequence>
<evidence type="ECO:0000256" key="2">
    <source>
        <dbReference type="SAM" id="Coils"/>
    </source>
</evidence>
<dbReference type="PANTHER" id="PTHR38693">
    <property type="entry name" value="UBIQUINONE BIOSYNTHESIS PROTEIN UBIJ"/>
    <property type="match status" value="1"/>
</dbReference>
<dbReference type="InterPro" id="IPR038989">
    <property type="entry name" value="UbiJ"/>
</dbReference>
<dbReference type="InterPro" id="IPR036527">
    <property type="entry name" value="SCP2_sterol-bd_dom_sf"/>
</dbReference>
<keyword evidence="2" id="KW-0175">Coiled coil</keyword>
<gene>
    <name evidence="1" type="primary">ubiJ</name>
    <name evidence="4" type="ORF">ELE36_00585</name>
</gene>
<dbReference type="AlphaFoldDB" id="A0A411HEW6"/>
<evidence type="ECO:0000256" key="1">
    <source>
        <dbReference type="HAMAP-Rule" id="MF_02215"/>
    </source>
</evidence>
<keyword evidence="1" id="KW-0831">Ubiquinone biosynthesis</keyword>
<dbReference type="KEGG" id="xbc:ELE36_00585"/>
<feature type="domain" description="SCP2" evidence="3">
    <location>
        <begin position="22"/>
        <end position="119"/>
    </location>
</feature>
<proteinExistence type="inferred from homology"/>
<dbReference type="Pfam" id="PF02036">
    <property type="entry name" value="SCP2"/>
    <property type="match status" value="1"/>
</dbReference>
<dbReference type="InterPro" id="IPR003033">
    <property type="entry name" value="SCP2_sterol-bd_dom"/>
</dbReference>
<dbReference type="RefSeq" id="WP_129831245.1">
    <property type="nucleotide sequence ID" value="NZ_CP035704.1"/>
</dbReference>
<dbReference type="UniPathway" id="UPA00232"/>
<dbReference type="HAMAP" id="MF_02215">
    <property type="entry name" value="UbiJ"/>
    <property type="match status" value="1"/>
</dbReference>
<keyword evidence="5" id="KW-1185">Reference proteome</keyword>
<accession>A0A411HEW6</accession>
<dbReference type="Proteomes" id="UP000291562">
    <property type="component" value="Chromosome"/>
</dbReference>
<evidence type="ECO:0000313" key="5">
    <source>
        <dbReference type="Proteomes" id="UP000291562"/>
    </source>
</evidence>
<evidence type="ECO:0000259" key="3">
    <source>
        <dbReference type="Pfam" id="PF02036"/>
    </source>
</evidence>
<dbReference type="OrthoDB" id="5965909at2"/>
<comment type="function">
    <text evidence="1">Required for ubiquinone (coenzyme Q) biosynthesis. Binds hydrophobic ubiquinone biosynthetic intermediates via its SCP2 domain and is essential for the stability of the Ubi complex. May constitute a docking platform where Ubi enzymes assemble and access their SCP2-bound polyprenyl substrates.</text>
</comment>
<dbReference type="EMBL" id="CP035704">
    <property type="protein sequence ID" value="QBB68994.1"/>
    <property type="molecule type" value="Genomic_DNA"/>
</dbReference>
<comment type="similarity">
    <text evidence="1">Belongs to the UbiJ family.</text>
</comment>